<organism evidence="4 5">
    <name type="scientific">Chelatococcus asaccharovorans</name>
    <dbReference type="NCBI Taxonomy" id="28210"/>
    <lineage>
        <taxon>Bacteria</taxon>
        <taxon>Pseudomonadati</taxon>
        <taxon>Pseudomonadota</taxon>
        <taxon>Alphaproteobacteria</taxon>
        <taxon>Hyphomicrobiales</taxon>
        <taxon>Chelatococcaceae</taxon>
        <taxon>Chelatococcus</taxon>
    </lineage>
</organism>
<gene>
    <name evidence="4" type="ORF">C7450_10678</name>
</gene>
<evidence type="ECO:0000259" key="3">
    <source>
        <dbReference type="Pfam" id="PF00291"/>
    </source>
</evidence>
<sequence>MKNIRNSSIVGMQCIRCERDYAFDDFFEGCPACLAEGWPASLKVRYGRFSGQLSMDTVHNWLAYPGPCLGEGHTPLVDFPGLADEAGVAGLLVKNEAANPTGSHKDRMSALIVQRAREAGAPTLAVASSGNAGTSVAAYAAHAGLGCVVVTMPGMSPNWRRACEMHGARLVATPTPDERWMLVAQKARSGEWYPVTNYMIPAVGSNPIGIDGFRAIALELFLQTKNRSVTDIVVPTSRGDLLWGIAQGFVDLREAGLIRAIPRVHAVEPFARIKRALEEGDYRNIYDGKSAMVSLGGSTVTFQAVDGIRKTGGSAIPVDEQDVLRDQEVLAQNGLYTELSSAAALTAARSIGLTGDAKSRTIVCIATSHGYKEFQQYREPIELYLQNGGKTEI</sequence>
<dbReference type="InterPro" id="IPR036052">
    <property type="entry name" value="TrpB-like_PALP_sf"/>
</dbReference>
<dbReference type="Pfam" id="PF00291">
    <property type="entry name" value="PALP"/>
    <property type="match status" value="1"/>
</dbReference>
<evidence type="ECO:0000313" key="5">
    <source>
        <dbReference type="Proteomes" id="UP000248021"/>
    </source>
</evidence>
<dbReference type="Proteomes" id="UP000248021">
    <property type="component" value="Unassembled WGS sequence"/>
</dbReference>
<dbReference type="AlphaFoldDB" id="A0A2V3UGD8"/>
<comment type="cofactor">
    <cofactor evidence="1">
        <name>pyridoxal 5'-phosphate</name>
        <dbReference type="ChEBI" id="CHEBI:597326"/>
    </cofactor>
</comment>
<protein>
    <submittedName>
        <fullName evidence="4">Threonine synthase</fullName>
    </submittedName>
</protein>
<feature type="domain" description="Tryptophan synthase beta chain-like PALP" evidence="3">
    <location>
        <begin position="69"/>
        <end position="367"/>
    </location>
</feature>
<dbReference type="InterPro" id="IPR050214">
    <property type="entry name" value="Cys_Synth/Cystath_Beta-Synth"/>
</dbReference>
<dbReference type="SUPFAM" id="SSF53686">
    <property type="entry name" value="Tryptophan synthase beta subunit-like PLP-dependent enzymes"/>
    <property type="match status" value="1"/>
</dbReference>
<comment type="caution">
    <text evidence="4">The sequence shown here is derived from an EMBL/GenBank/DDBJ whole genome shotgun (WGS) entry which is preliminary data.</text>
</comment>
<dbReference type="RefSeq" id="WP_110375236.1">
    <property type="nucleotide sequence ID" value="NZ_JAHBRY010000001.1"/>
</dbReference>
<dbReference type="EMBL" id="QJJK01000006">
    <property type="protein sequence ID" value="PXW57906.1"/>
    <property type="molecule type" value="Genomic_DNA"/>
</dbReference>
<reference evidence="4 5" key="1">
    <citation type="submission" date="2018-05" db="EMBL/GenBank/DDBJ databases">
        <title>Genomic Encyclopedia of Type Strains, Phase IV (KMG-IV): sequencing the most valuable type-strain genomes for metagenomic binning, comparative biology and taxonomic classification.</title>
        <authorList>
            <person name="Goeker M."/>
        </authorList>
    </citation>
    <scope>NUCLEOTIDE SEQUENCE [LARGE SCALE GENOMIC DNA]</scope>
    <source>
        <strain evidence="4 5">DSM 6462</strain>
    </source>
</reference>
<evidence type="ECO:0000313" key="4">
    <source>
        <dbReference type="EMBL" id="PXW57906.1"/>
    </source>
</evidence>
<dbReference type="InterPro" id="IPR001926">
    <property type="entry name" value="TrpB-like_PALP"/>
</dbReference>
<evidence type="ECO:0000256" key="2">
    <source>
        <dbReference type="ARBA" id="ARBA00022898"/>
    </source>
</evidence>
<keyword evidence="5" id="KW-1185">Reference proteome</keyword>
<proteinExistence type="predicted"/>
<keyword evidence="2" id="KW-0663">Pyridoxal phosphate</keyword>
<accession>A0A2V3UGD8</accession>
<name>A0A2V3UGD8_9HYPH</name>
<evidence type="ECO:0000256" key="1">
    <source>
        <dbReference type="ARBA" id="ARBA00001933"/>
    </source>
</evidence>
<dbReference type="PANTHER" id="PTHR10314">
    <property type="entry name" value="CYSTATHIONINE BETA-SYNTHASE"/>
    <property type="match status" value="1"/>
</dbReference>
<dbReference type="GO" id="GO:1901605">
    <property type="term" value="P:alpha-amino acid metabolic process"/>
    <property type="evidence" value="ECO:0007669"/>
    <property type="project" value="UniProtKB-ARBA"/>
</dbReference>
<dbReference type="OrthoDB" id="9778118at2"/>
<dbReference type="Gene3D" id="3.40.50.1100">
    <property type="match status" value="2"/>
</dbReference>